<feature type="domain" description="Reverse transcriptase" evidence="1">
    <location>
        <begin position="91"/>
        <end position="356"/>
    </location>
</feature>
<sequence length="356" mass="40572">MPPTTSLTGCSTWQRHFLSSSSSSSSSSSWKKEVFGNVFSLVKQANNAASEAERNFDRNPTDEDLINLKKAKRCFDSCPIFRIRIFEAKKDFFGGTPMPRSLTATTITLIPKIDSPQTWSDFRPISLCNVTNKILSKTSIQQMAALLPSLISPSQSGFVPGKLIEDNIFLVQELTHSIDQRYSKGNGIIKLDMSKAYDRVCWKFLYSIMLKMDFPHRIMNLTKHAVENYWFTVLVNGDIVGFFKSTQGFRQCDPLSHTLFILVAEALSRGLDDLFQEHNDMYYQTNHDFPIFHLSYADDIIIITNSEEARLFKLIQFLEHYEATSGQKINYSKSSFVPRKKLTSSFIELKTSLDSP</sequence>
<dbReference type="InterPro" id="IPR000477">
    <property type="entry name" value="RT_dom"/>
</dbReference>
<reference evidence="2" key="2">
    <citation type="journal article" date="2024" name="Plant">
        <title>Genomic evolution and insights into agronomic trait innovations of Sesamum species.</title>
        <authorList>
            <person name="Miao H."/>
            <person name="Wang L."/>
            <person name="Qu L."/>
            <person name="Liu H."/>
            <person name="Sun Y."/>
            <person name="Le M."/>
            <person name="Wang Q."/>
            <person name="Wei S."/>
            <person name="Zheng Y."/>
            <person name="Lin W."/>
            <person name="Duan Y."/>
            <person name="Cao H."/>
            <person name="Xiong S."/>
            <person name="Wang X."/>
            <person name="Wei L."/>
            <person name="Li C."/>
            <person name="Ma Q."/>
            <person name="Ju M."/>
            <person name="Zhao R."/>
            <person name="Li G."/>
            <person name="Mu C."/>
            <person name="Tian Q."/>
            <person name="Mei H."/>
            <person name="Zhang T."/>
            <person name="Gao T."/>
            <person name="Zhang H."/>
        </authorList>
    </citation>
    <scope>NUCLEOTIDE SEQUENCE</scope>
    <source>
        <strain evidence="2">G02</strain>
    </source>
</reference>
<protein>
    <recommendedName>
        <fullName evidence="1">Reverse transcriptase domain-containing protein</fullName>
    </recommendedName>
</protein>
<dbReference type="PANTHER" id="PTHR31635">
    <property type="entry name" value="REVERSE TRANSCRIPTASE DOMAIN-CONTAINING PROTEIN-RELATED"/>
    <property type="match status" value="1"/>
</dbReference>
<comment type="caution">
    <text evidence="2">The sequence shown here is derived from an EMBL/GenBank/DDBJ whole genome shotgun (WGS) entry which is preliminary data.</text>
</comment>
<accession>A0AAW2L7W2</accession>
<reference evidence="2" key="1">
    <citation type="submission" date="2020-06" db="EMBL/GenBank/DDBJ databases">
        <authorList>
            <person name="Li T."/>
            <person name="Hu X."/>
            <person name="Zhang T."/>
            <person name="Song X."/>
            <person name="Zhang H."/>
            <person name="Dai N."/>
            <person name="Sheng W."/>
            <person name="Hou X."/>
            <person name="Wei L."/>
        </authorList>
    </citation>
    <scope>NUCLEOTIDE SEQUENCE</scope>
    <source>
        <strain evidence="2">G02</strain>
        <tissue evidence="2">Leaf</tissue>
    </source>
</reference>
<dbReference type="SUPFAM" id="SSF56672">
    <property type="entry name" value="DNA/RNA polymerases"/>
    <property type="match status" value="1"/>
</dbReference>
<dbReference type="PANTHER" id="PTHR31635:SF196">
    <property type="entry name" value="REVERSE TRANSCRIPTASE DOMAIN-CONTAINING PROTEIN-RELATED"/>
    <property type="match status" value="1"/>
</dbReference>
<evidence type="ECO:0000259" key="1">
    <source>
        <dbReference type="PROSITE" id="PS50878"/>
    </source>
</evidence>
<name>A0AAW2L7W2_SESRA</name>
<dbReference type="PROSITE" id="PS50878">
    <property type="entry name" value="RT_POL"/>
    <property type="match status" value="1"/>
</dbReference>
<gene>
    <name evidence="2" type="ORF">Sradi_5418700</name>
</gene>
<evidence type="ECO:0000313" key="2">
    <source>
        <dbReference type="EMBL" id="KAL0315405.1"/>
    </source>
</evidence>
<dbReference type="AlphaFoldDB" id="A0AAW2L7W2"/>
<dbReference type="InterPro" id="IPR043502">
    <property type="entry name" value="DNA/RNA_pol_sf"/>
</dbReference>
<dbReference type="CDD" id="cd01650">
    <property type="entry name" value="RT_nLTR_like"/>
    <property type="match status" value="1"/>
</dbReference>
<organism evidence="2">
    <name type="scientific">Sesamum radiatum</name>
    <name type="common">Black benniseed</name>
    <dbReference type="NCBI Taxonomy" id="300843"/>
    <lineage>
        <taxon>Eukaryota</taxon>
        <taxon>Viridiplantae</taxon>
        <taxon>Streptophyta</taxon>
        <taxon>Embryophyta</taxon>
        <taxon>Tracheophyta</taxon>
        <taxon>Spermatophyta</taxon>
        <taxon>Magnoliopsida</taxon>
        <taxon>eudicotyledons</taxon>
        <taxon>Gunneridae</taxon>
        <taxon>Pentapetalae</taxon>
        <taxon>asterids</taxon>
        <taxon>lamiids</taxon>
        <taxon>Lamiales</taxon>
        <taxon>Pedaliaceae</taxon>
        <taxon>Sesamum</taxon>
    </lineage>
</organism>
<dbReference type="Pfam" id="PF00078">
    <property type="entry name" value="RVT_1"/>
    <property type="match status" value="1"/>
</dbReference>
<proteinExistence type="predicted"/>
<dbReference type="EMBL" id="JACGWJ010000025">
    <property type="protein sequence ID" value="KAL0315405.1"/>
    <property type="molecule type" value="Genomic_DNA"/>
</dbReference>